<reference evidence="2" key="1">
    <citation type="submission" date="2020-01" db="EMBL/GenBank/DDBJ databases">
        <title>Development of genomics and gene disruption for Polysphondylium violaceum indicates a role for the polyketide synthase stlB in stalk morphogenesis.</title>
        <authorList>
            <person name="Narita B."/>
            <person name="Kawabe Y."/>
            <person name="Kin K."/>
            <person name="Saito T."/>
            <person name="Gibbs R."/>
            <person name="Kuspa A."/>
            <person name="Muzny D."/>
            <person name="Queller D."/>
            <person name="Richards S."/>
            <person name="Strassman J."/>
            <person name="Sucgang R."/>
            <person name="Worley K."/>
            <person name="Schaap P."/>
        </authorList>
    </citation>
    <scope>NUCLEOTIDE SEQUENCE</scope>
    <source>
        <strain evidence="2">QSvi11</strain>
    </source>
</reference>
<dbReference type="EMBL" id="AJWJ01000441">
    <property type="protein sequence ID" value="KAF2070842.1"/>
    <property type="molecule type" value="Genomic_DNA"/>
</dbReference>
<dbReference type="Proteomes" id="UP000695562">
    <property type="component" value="Unassembled WGS sequence"/>
</dbReference>
<feature type="signal peptide" evidence="1">
    <location>
        <begin position="1"/>
        <end position="24"/>
    </location>
</feature>
<dbReference type="AlphaFoldDB" id="A0A8J4PN17"/>
<proteinExistence type="predicted"/>
<gene>
    <name evidence="2" type="ORF">CYY_007846</name>
</gene>
<keyword evidence="1" id="KW-0732">Signal</keyword>
<feature type="chain" id="PRO_5035194619" evidence="1">
    <location>
        <begin position="25"/>
        <end position="233"/>
    </location>
</feature>
<comment type="caution">
    <text evidence="2">The sequence shown here is derived from an EMBL/GenBank/DDBJ whole genome shotgun (WGS) entry which is preliminary data.</text>
</comment>
<accession>A0A8J4PN17</accession>
<evidence type="ECO:0000313" key="3">
    <source>
        <dbReference type="Proteomes" id="UP000695562"/>
    </source>
</evidence>
<sequence length="233" mass="26652">MKLNKIISISLLIIVLISIQPSLAKKPTQLKQEPNEPDLSDLTEQDLKLLQDAEDFLTKGNEEEEQQKFFWTNPPTETENPYVTMFFSAADGFVNGFIDSLNHSKEANCSTQARLVMDEFLDLYKVYYLKGNSSNNSTLFESIQDIYNDSFNFVQKCHFQTAFSNALNFALNLERGNFAQIRKDIQKFLLDHAYEVSSDVRGIAFAYITQNWKNIGYYAGSIAELYLFTAPKA</sequence>
<organism evidence="2 3">
    <name type="scientific">Polysphondylium violaceum</name>
    <dbReference type="NCBI Taxonomy" id="133409"/>
    <lineage>
        <taxon>Eukaryota</taxon>
        <taxon>Amoebozoa</taxon>
        <taxon>Evosea</taxon>
        <taxon>Eumycetozoa</taxon>
        <taxon>Dictyostelia</taxon>
        <taxon>Dictyosteliales</taxon>
        <taxon>Dictyosteliaceae</taxon>
        <taxon>Polysphondylium</taxon>
    </lineage>
</organism>
<protein>
    <submittedName>
        <fullName evidence="2">Uncharacterized protein</fullName>
    </submittedName>
</protein>
<evidence type="ECO:0000256" key="1">
    <source>
        <dbReference type="SAM" id="SignalP"/>
    </source>
</evidence>
<name>A0A8J4PN17_9MYCE</name>
<evidence type="ECO:0000313" key="2">
    <source>
        <dbReference type="EMBL" id="KAF2070842.1"/>
    </source>
</evidence>
<keyword evidence="3" id="KW-1185">Reference proteome</keyword>